<evidence type="ECO:0000259" key="4">
    <source>
        <dbReference type="PROSITE" id="PS51387"/>
    </source>
</evidence>
<dbReference type="PANTHER" id="PTHR13878:SF91">
    <property type="entry name" value="FAD BINDING DOMAIN PROTEIN (AFU_ORTHOLOGUE AFUA_6G12070)-RELATED"/>
    <property type="match status" value="1"/>
</dbReference>
<dbReference type="InterPro" id="IPR016169">
    <property type="entry name" value="FAD-bd_PCMH_sub2"/>
</dbReference>
<dbReference type="InterPro" id="IPR036318">
    <property type="entry name" value="FAD-bd_PCMH-like_sf"/>
</dbReference>
<dbReference type="Gene3D" id="3.40.462.20">
    <property type="match status" value="1"/>
</dbReference>
<dbReference type="Gene3D" id="3.30.465.10">
    <property type="match status" value="2"/>
</dbReference>
<reference evidence="5" key="1">
    <citation type="submission" date="2022-08" db="EMBL/GenBank/DDBJ databases">
        <title>A Global Phylogenomic Analysis of the Shiitake Genus Lentinula.</title>
        <authorList>
            <consortium name="DOE Joint Genome Institute"/>
            <person name="Sierra-Patev S."/>
            <person name="Min B."/>
            <person name="Naranjo-Ortiz M."/>
            <person name="Looney B."/>
            <person name="Konkel Z."/>
            <person name="Slot J.C."/>
            <person name="Sakamoto Y."/>
            <person name="Steenwyk J.L."/>
            <person name="Rokas A."/>
            <person name="Carro J."/>
            <person name="Camarero S."/>
            <person name="Ferreira P."/>
            <person name="Molpeceres G."/>
            <person name="Ruiz-Duenas F.J."/>
            <person name="Serrano A."/>
            <person name="Henrissat B."/>
            <person name="Drula E."/>
            <person name="Hughes K.W."/>
            <person name="Mata J.L."/>
            <person name="Ishikawa N.K."/>
            <person name="Vargas-Isla R."/>
            <person name="Ushijima S."/>
            <person name="Smith C.A."/>
            <person name="Ahrendt S."/>
            <person name="Andreopoulos W."/>
            <person name="He G."/>
            <person name="Labutti K."/>
            <person name="Lipzen A."/>
            <person name="Ng V."/>
            <person name="Riley R."/>
            <person name="Sandor L."/>
            <person name="Barry K."/>
            <person name="Martinez A.T."/>
            <person name="Xiao Y."/>
            <person name="Gibbons J.G."/>
            <person name="Terashima K."/>
            <person name="Grigoriev I.V."/>
            <person name="Hibbett D.S."/>
        </authorList>
    </citation>
    <scope>NUCLEOTIDE SEQUENCE</scope>
    <source>
        <strain evidence="5">JLM2183</strain>
    </source>
</reference>
<dbReference type="GO" id="GO:0016491">
    <property type="term" value="F:oxidoreductase activity"/>
    <property type="evidence" value="ECO:0007669"/>
    <property type="project" value="UniProtKB-KW"/>
</dbReference>
<name>A0A9W9DF34_9AGAR</name>
<keyword evidence="3" id="KW-0732">Signal</keyword>
<dbReference type="InterPro" id="IPR012951">
    <property type="entry name" value="BBE"/>
</dbReference>
<keyword evidence="6" id="KW-1185">Reference proteome</keyword>
<sequence length="581" mass="63626">MLFIFIVHAMIQLNLVVSLPTASDWNIFNQSLEGRLLRSVPFALPCFSLTDGVKSNHNAPSCMRVINSYLDDEVRTAHAGSYINTQWETCQSKISGCLLDSEQPDNPAAFSNPRVCNQGSIPEHTLPVESASDVVASFNFARDFNIPLVVKNTGHDYKGRSSGNGALSLWMHHLQGIDFEPNFTPAGCPHGDTFPGITFGSGVSFLSLINFAEQHNLTVPTAGDGTVAGGGGYLQGGGHSVLSNAFGLAVDRVVCKSLLFGCNTRLVNSNHPQLQFEVVTPLGQHLFANSCQFQDLFFALRGGGGGTFGVVLGVTTLALPQMEIHVVQANIKADQGSRLVEFMVDHTLEFAQSGWGGFTLPSGLTFVNAILTSAQAKASIASMQKFVTQEIYGNVTFSTEPTYKAYYQKFTTNVPRGTPLTTSSRLVPADIFNSNNQREELTKILNGMIAIGLEPIIFAAPPFLYGDRGGTSVTPSWRTSLLHVTLTDGWNFNTSKSDITTVYRKLSAAMDPLRKLTPGSGAYQNEADVFEPNYEHSFWGENYNRLRSIKQKYDPDHILDCWQCIGWKGRNDPRYECYPLE</sequence>
<dbReference type="InterPro" id="IPR006094">
    <property type="entry name" value="Oxid_FAD_bind_N"/>
</dbReference>
<evidence type="ECO:0000313" key="6">
    <source>
        <dbReference type="Proteomes" id="UP001150266"/>
    </source>
</evidence>
<gene>
    <name evidence="5" type="ORF">J3R30DRAFT_3350635</name>
</gene>
<comment type="similarity">
    <text evidence="1">Belongs to the oxygen-dependent FAD-linked oxidoreductase family.</text>
</comment>
<dbReference type="Pfam" id="PF01565">
    <property type="entry name" value="FAD_binding_4"/>
    <property type="match status" value="1"/>
</dbReference>
<feature type="signal peptide" evidence="3">
    <location>
        <begin position="1"/>
        <end position="18"/>
    </location>
</feature>
<dbReference type="AlphaFoldDB" id="A0A9W9DF34"/>
<keyword evidence="2" id="KW-0560">Oxidoreductase</keyword>
<dbReference type="InterPro" id="IPR016166">
    <property type="entry name" value="FAD-bd_PCMH"/>
</dbReference>
<dbReference type="PANTHER" id="PTHR13878">
    <property type="entry name" value="GULONOLACTONE OXIDASE"/>
    <property type="match status" value="1"/>
</dbReference>
<organism evidence="5 6">
    <name type="scientific">Lentinula aciculospora</name>
    <dbReference type="NCBI Taxonomy" id="153920"/>
    <lineage>
        <taxon>Eukaryota</taxon>
        <taxon>Fungi</taxon>
        <taxon>Dikarya</taxon>
        <taxon>Basidiomycota</taxon>
        <taxon>Agaricomycotina</taxon>
        <taxon>Agaricomycetes</taxon>
        <taxon>Agaricomycetidae</taxon>
        <taxon>Agaricales</taxon>
        <taxon>Marasmiineae</taxon>
        <taxon>Omphalotaceae</taxon>
        <taxon>Lentinula</taxon>
    </lineage>
</organism>
<feature type="chain" id="PRO_5040725326" evidence="3">
    <location>
        <begin position="19"/>
        <end position="581"/>
    </location>
</feature>
<evidence type="ECO:0000313" key="5">
    <source>
        <dbReference type="EMBL" id="KAJ4467082.1"/>
    </source>
</evidence>
<dbReference type="GO" id="GO:0071949">
    <property type="term" value="F:FAD binding"/>
    <property type="evidence" value="ECO:0007669"/>
    <property type="project" value="InterPro"/>
</dbReference>
<proteinExistence type="inferred from homology"/>
<dbReference type="SUPFAM" id="SSF56176">
    <property type="entry name" value="FAD-binding/transporter-associated domain-like"/>
    <property type="match status" value="1"/>
</dbReference>
<evidence type="ECO:0000256" key="3">
    <source>
        <dbReference type="SAM" id="SignalP"/>
    </source>
</evidence>
<dbReference type="Pfam" id="PF08031">
    <property type="entry name" value="BBE"/>
    <property type="match status" value="1"/>
</dbReference>
<dbReference type="EMBL" id="JAOTPV010000049">
    <property type="protein sequence ID" value="KAJ4467082.1"/>
    <property type="molecule type" value="Genomic_DNA"/>
</dbReference>
<evidence type="ECO:0000256" key="1">
    <source>
        <dbReference type="ARBA" id="ARBA00005466"/>
    </source>
</evidence>
<comment type="caution">
    <text evidence="5">The sequence shown here is derived from an EMBL/GenBank/DDBJ whole genome shotgun (WGS) entry which is preliminary data.</text>
</comment>
<protein>
    <submittedName>
        <fullName evidence="5">FAD-binding domain-containing protein</fullName>
    </submittedName>
</protein>
<dbReference type="PROSITE" id="PS51387">
    <property type="entry name" value="FAD_PCMH"/>
    <property type="match status" value="1"/>
</dbReference>
<dbReference type="OrthoDB" id="9983560at2759"/>
<dbReference type="InterPro" id="IPR050432">
    <property type="entry name" value="FAD-linked_Oxidoreductases_BP"/>
</dbReference>
<feature type="domain" description="FAD-binding PCMH-type" evidence="4">
    <location>
        <begin position="118"/>
        <end position="321"/>
    </location>
</feature>
<evidence type="ECO:0000256" key="2">
    <source>
        <dbReference type="ARBA" id="ARBA00023002"/>
    </source>
</evidence>
<accession>A0A9W9DF34</accession>
<dbReference type="Proteomes" id="UP001150266">
    <property type="component" value="Unassembled WGS sequence"/>
</dbReference>